<gene>
    <name evidence="1" type="ORF">V1525DRAFT_415919</name>
</gene>
<name>A0ACC3TCE1_LIPKO</name>
<reference evidence="2" key="1">
    <citation type="journal article" date="2024" name="Front. Bioeng. Biotechnol.">
        <title>Genome-scale model development and genomic sequencing of the oleaginous clade Lipomyces.</title>
        <authorList>
            <person name="Czajka J.J."/>
            <person name="Han Y."/>
            <person name="Kim J."/>
            <person name="Mondo S.J."/>
            <person name="Hofstad B.A."/>
            <person name="Robles A."/>
            <person name="Haridas S."/>
            <person name="Riley R."/>
            <person name="LaButti K."/>
            <person name="Pangilinan J."/>
            <person name="Andreopoulos W."/>
            <person name="Lipzen A."/>
            <person name="Yan J."/>
            <person name="Wang M."/>
            <person name="Ng V."/>
            <person name="Grigoriev I.V."/>
            <person name="Spatafora J.W."/>
            <person name="Magnuson J.K."/>
            <person name="Baker S.E."/>
            <person name="Pomraning K.R."/>
        </authorList>
    </citation>
    <scope>NUCLEOTIDE SEQUENCE [LARGE SCALE GENOMIC DNA]</scope>
    <source>
        <strain evidence="2">CBS 7786</strain>
    </source>
</reference>
<dbReference type="EMBL" id="MU971335">
    <property type="protein sequence ID" value="KAK9241331.1"/>
    <property type="molecule type" value="Genomic_DNA"/>
</dbReference>
<accession>A0ACC3TCE1</accession>
<comment type="caution">
    <text evidence="1">The sequence shown here is derived from an EMBL/GenBank/DDBJ whole genome shotgun (WGS) entry which is preliminary data.</text>
</comment>
<evidence type="ECO:0000313" key="2">
    <source>
        <dbReference type="Proteomes" id="UP001433508"/>
    </source>
</evidence>
<organism evidence="1 2">
    <name type="scientific">Lipomyces kononenkoae</name>
    <name type="common">Yeast</name>
    <dbReference type="NCBI Taxonomy" id="34357"/>
    <lineage>
        <taxon>Eukaryota</taxon>
        <taxon>Fungi</taxon>
        <taxon>Dikarya</taxon>
        <taxon>Ascomycota</taxon>
        <taxon>Saccharomycotina</taxon>
        <taxon>Lipomycetes</taxon>
        <taxon>Lipomycetales</taxon>
        <taxon>Lipomycetaceae</taxon>
        <taxon>Lipomyces</taxon>
    </lineage>
</organism>
<keyword evidence="2" id="KW-1185">Reference proteome</keyword>
<protein>
    <submittedName>
        <fullName evidence="1">Chromatin associated protein KTI12</fullName>
    </submittedName>
</protein>
<sequence length="283" mass="31895">MPIILITGYPCSGKTTRAKEIIAAFQNKLPDRKVHLVSDNMLDIDKSVYRDAKQEKIARASIMSAIKRYLSREDIVVVDGLNYIKGFRYQIFCEAKAEQTTFAVVHVGTPANICRSWNEGVQNDPWPEDLLDALVFRYEEPNGMNRWDSPLYTVPYSDPAITADEGIFPALFESIIHAKAKPPNFATIIKPAVSANYIYELDRQTQDVVKHVLSRQQEGGAGQILFISEDCAVHLPIENVATAQLQRLRRNFVALNKVRQIDCGRIRGAFAEFLNRSFGTSES</sequence>
<evidence type="ECO:0000313" key="1">
    <source>
        <dbReference type="EMBL" id="KAK9241331.1"/>
    </source>
</evidence>
<proteinExistence type="predicted"/>
<dbReference type="Proteomes" id="UP001433508">
    <property type="component" value="Unassembled WGS sequence"/>
</dbReference>